<dbReference type="InterPro" id="IPR005824">
    <property type="entry name" value="KOW"/>
</dbReference>
<reference evidence="14 15" key="1">
    <citation type="submission" date="2016-07" db="EMBL/GenBank/DDBJ databases">
        <title>Pervasive Adenine N6-methylation of Active Genes in Fungi.</title>
        <authorList>
            <consortium name="DOE Joint Genome Institute"/>
            <person name="Mondo S.J."/>
            <person name="Dannebaum R.O."/>
            <person name="Kuo R.C."/>
            <person name="Labutti K."/>
            <person name="Haridas S."/>
            <person name="Kuo A."/>
            <person name="Salamov A."/>
            <person name="Ahrendt S.R."/>
            <person name="Lipzen A."/>
            <person name="Sullivan W."/>
            <person name="Andreopoulos W.B."/>
            <person name="Clum A."/>
            <person name="Lindquist E."/>
            <person name="Daum C."/>
            <person name="Ramamoorthy G.K."/>
            <person name="Gryganskyi A."/>
            <person name="Culley D."/>
            <person name="Magnuson J.K."/>
            <person name="James T.Y."/>
            <person name="O'Malley M.A."/>
            <person name="Stajich J.E."/>
            <person name="Spatafora J.W."/>
            <person name="Visel A."/>
            <person name="Grigoriev I.V."/>
        </authorList>
    </citation>
    <scope>NUCLEOTIDE SEQUENCE [LARGE SCALE GENOMIC DNA]</scope>
    <source>
        <strain evidence="14 15">62-1032</strain>
    </source>
</reference>
<dbReference type="CDD" id="cd06081">
    <property type="entry name" value="KOW_Spt5_1"/>
    <property type="match status" value="1"/>
</dbReference>
<dbReference type="Pfam" id="PF23042">
    <property type="entry name" value="KOW1_SPT5"/>
    <property type="match status" value="1"/>
</dbReference>
<feature type="domain" description="KOW" evidence="13">
    <location>
        <begin position="1087"/>
        <end position="1114"/>
    </location>
</feature>
<feature type="domain" description="KOW" evidence="13">
    <location>
        <begin position="358"/>
        <end position="385"/>
    </location>
</feature>
<dbReference type="Pfam" id="PF23037">
    <property type="entry name" value="KOWx_SPT5"/>
    <property type="match status" value="1"/>
</dbReference>
<dbReference type="CDD" id="cd06085">
    <property type="entry name" value="KOW_Spt5_5"/>
    <property type="match status" value="1"/>
</dbReference>
<evidence type="ECO:0000256" key="5">
    <source>
        <dbReference type="ARBA" id="ARBA00023163"/>
    </source>
</evidence>
<dbReference type="Pfam" id="PF11942">
    <property type="entry name" value="Spt5_N"/>
    <property type="match status" value="1"/>
</dbReference>
<feature type="compositionally biased region" description="Low complexity" evidence="11">
    <location>
        <begin position="931"/>
        <end position="944"/>
    </location>
</feature>
<dbReference type="Pfam" id="PF03439">
    <property type="entry name" value="Spt5-NGN"/>
    <property type="match status" value="1"/>
</dbReference>
<dbReference type="CDD" id="cd09888">
    <property type="entry name" value="NGN_Euk"/>
    <property type="match status" value="1"/>
</dbReference>
<keyword evidence="5" id="KW-0804">Transcription</keyword>
<dbReference type="SMART" id="SM00739">
    <property type="entry name" value="KOW"/>
    <property type="match status" value="5"/>
</dbReference>
<dbReference type="InterPro" id="IPR041973">
    <property type="entry name" value="KOW_Spt5_1"/>
</dbReference>
<feature type="region of interest" description="Disordered" evidence="11">
    <location>
        <begin position="683"/>
        <end position="944"/>
    </location>
</feature>
<organism evidence="14 15">
    <name type="scientific">Leucosporidium creatinivorum</name>
    <dbReference type="NCBI Taxonomy" id="106004"/>
    <lineage>
        <taxon>Eukaryota</taxon>
        <taxon>Fungi</taxon>
        <taxon>Dikarya</taxon>
        <taxon>Basidiomycota</taxon>
        <taxon>Pucciniomycotina</taxon>
        <taxon>Microbotryomycetes</taxon>
        <taxon>Leucosporidiales</taxon>
        <taxon>Leucosporidium</taxon>
    </lineage>
</organism>
<dbReference type="InterPro" id="IPR006645">
    <property type="entry name" value="NGN-like_dom"/>
</dbReference>
<dbReference type="Gene3D" id="2.30.30.30">
    <property type="match status" value="3"/>
</dbReference>
<dbReference type="InterPro" id="IPR014722">
    <property type="entry name" value="Rib_uL2_dom2"/>
</dbReference>
<dbReference type="CDD" id="cd06083">
    <property type="entry name" value="KOW_Spt5_3"/>
    <property type="match status" value="1"/>
</dbReference>
<comment type="subunit">
    <text evidence="8">Component of the SPT4-SPT5 complex. Interacts with RNA polymerase II.</text>
</comment>
<evidence type="ECO:0000256" key="6">
    <source>
        <dbReference type="ARBA" id="ARBA00023242"/>
    </source>
</evidence>
<comment type="subcellular location">
    <subcellularLocation>
        <location evidence="1">Nucleus</location>
    </subcellularLocation>
</comment>
<dbReference type="InterPro" id="IPR039659">
    <property type="entry name" value="SPT5"/>
</dbReference>
<evidence type="ECO:0000313" key="14">
    <source>
        <dbReference type="EMBL" id="ORY51226.1"/>
    </source>
</evidence>
<dbReference type="Gene3D" id="3.30.70.940">
    <property type="entry name" value="NusG, N-terminal domain"/>
    <property type="match status" value="1"/>
</dbReference>
<evidence type="ECO:0000256" key="4">
    <source>
        <dbReference type="ARBA" id="ARBA00021370"/>
    </source>
</evidence>
<dbReference type="FunFam" id="3.30.70.940:FF:000005">
    <property type="entry name" value="Transcription elongation factor SPT5"/>
    <property type="match status" value="1"/>
</dbReference>
<comment type="similarity">
    <text evidence="2">Belongs to the SPT5 family.</text>
</comment>
<evidence type="ECO:0000256" key="7">
    <source>
        <dbReference type="ARBA" id="ARBA00024691"/>
    </source>
</evidence>
<dbReference type="OrthoDB" id="28901at2759"/>
<dbReference type="SUPFAM" id="SSF50104">
    <property type="entry name" value="Translation proteins SH3-like domain"/>
    <property type="match status" value="1"/>
</dbReference>
<evidence type="ECO:0000256" key="2">
    <source>
        <dbReference type="ARBA" id="ARBA00006956"/>
    </source>
</evidence>
<dbReference type="InterPro" id="IPR039385">
    <property type="entry name" value="NGN_Euk"/>
</dbReference>
<dbReference type="PANTHER" id="PTHR11125:SF7">
    <property type="entry name" value="TRANSCRIPTION ELONGATION FACTOR SPT5"/>
    <property type="match status" value="1"/>
</dbReference>
<dbReference type="Pfam" id="PF23291">
    <property type="entry name" value="KOW4_SPT5"/>
    <property type="match status" value="1"/>
</dbReference>
<accession>A0A1Y2CWG3</accession>
<dbReference type="InterPro" id="IPR041978">
    <property type="entry name" value="KOW_Spt5_5"/>
</dbReference>
<dbReference type="GO" id="GO:0006357">
    <property type="term" value="P:regulation of transcription by RNA polymerase II"/>
    <property type="evidence" value="ECO:0007669"/>
    <property type="project" value="InterPro"/>
</dbReference>
<feature type="compositionally biased region" description="Low complexity" evidence="11">
    <location>
        <begin position="822"/>
        <end position="836"/>
    </location>
</feature>
<evidence type="ECO:0000256" key="9">
    <source>
        <dbReference type="ARBA" id="ARBA00029865"/>
    </source>
</evidence>
<dbReference type="SMART" id="SM00738">
    <property type="entry name" value="NGN"/>
    <property type="match status" value="1"/>
</dbReference>
<feature type="compositionally biased region" description="Acidic residues" evidence="11">
    <location>
        <begin position="52"/>
        <end position="67"/>
    </location>
</feature>
<feature type="domain" description="KOW" evidence="13">
    <location>
        <begin position="534"/>
        <end position="562"/>
    </location>
</feature>
<feature type="region of interest" description="Disordered" evidence="11">
    <location>
        <begin position="42"/>
        <end position="67"/>
    </location>
</feature>
<dbReference type="Pfam" id="PF23284">
    <property type="entry name" value="KOW2_Spt5"/>
    <property type="match status" value="1"/>
</dbReference>
<dbReference type="AlphaFoldDB" id="A0A1Y2CWG3"/>
<dbReference type="Proteomes" id="UP000193467">
    <property type="component" value="Unassembled WGS sequence"/>
</dbReference>
<keyword evidence="15" id="KW-1185">Reference proteome</keyword>
<sequence>RRKRAGNQFLDIEADVDEDEDEEEDEEDGFVAANDDFIVKARESRGGLLPSNDDDVGDYGEGDLEADGDASHRLLDRRRMAKRDKEAAELAASFHDRYGKSNYDAEGMEEWAPKALLMPGVNDPSIWGVRCKTGRERDLVLSLSRKAVALALSDNASPLRIISAFQRDSIKGYLYVEARAEDHVRKAIEGLIGVYANSPNGIFLVDIEEMPDLLKTKQKKVEVVPGGWARIKRGKYAGDLAQIVDMSENGEDVLLKFIPRIDLTPKDEGLSISKIYGKKEVVKRQGGIMTFRNDVYKDGYCEKDIRMTGLTLEDVQPTIDELTRFLGDSGAKGVDGEPTAGMDLSQVADAARNAAKSILQPGDVVEIFEGDQRGMYGTVDSINNDVVQITPHADLDLEGTKVEVQARSVRKRFKAGDHVKVMNGTNADETGLVVKIKDDIVTFLSDLSMQEVDVFAKDVREAAEVGSGVNVIGQYELHDLVQLDPQTTGVIFKIERDLFRVLDQSGTVRNLKPQQISNKVFSRNSVATDHDGYDIKEGDEMKEVGGNSRDGRTGRVLHVYRSMFAFLFDRKVTENGGVFVAYARNLSSTAPKGMKAKPGTTLNPELFGVAQAPQQPMGGRPDGRIHRKVSVTRGAWKSYVGVIKDVTAGQARVELHTNSKVITISVDHLKEILDDGKLIELRERPQGPGGYGGRSHNFNREGSSFSTASNQAPLGQPNMSGRTPFPGGGAIGGRTPFPAFAGGRTPAPAWSGGRTPAPQNGGATPAYGANGMGNRTPGYQPNRGGAWAPDSRTPAHPSMGRPNDSWNPSSRTPAHPSMGGNASSSAAANDPWSASSRTPYHPGLAAVRNTDNGGRTPDPRAGGRTPAYGGKSWGSGGYREKDDRGEGSSSHPMQAPTPAATAPVEDDGWGDAAPTPAPSKPHDYGGPQAKTPYEAPTPYAGAPTPAAPTPAAYASHYGGAPTPAAYGAAPTPGAYPSGPTPGAYAAVATPGGYPAYQTPGTYAGAATAAAQPLEYQPRTESGSGLPEDWVVVGVRVIFAKSDFQNGRVNDQYGLVQATKDNLSTVLLDSNQEVVQAVPTASLTPMQPHRPGETCLVVGGEHRGTRVTTQSRDGTEWMVQMPSHASVVIESGQLALVAAA</sequence>
<dbReference type="InterPro" id="IPR057936">
    <property type="entry name" value="KOWx_Spt5"/>
</dbReference>
<dbReference type="InterPro" id="IPR041975">
    <property type="entry name" value="KOW_Spt5_2"/>
</dbReference>
<dbReference type="InParanoid" id="A0A1Y2CWG3"/>
<feature type="compositionally biased region" description="Acidic residues" evidence="11">
    <location>
        <begin position="12"/>
        <end position="29"/>
    </location>
</feature>
<dbReference type="InterPro" id="IPR017071">
    <property type="entry name" value="TF_Spt5_eukaryote"/>
</dbReference>
<dbReference type="Pfam" id="PF12815">
    <property type="entry name" value="CTD"/>
    <property type="match status" value="1"/>
</dbReference>
<evidence type="ECO:0000256" key="3">
    <source>
        <dbReference type="ARBA" id="ARBA00020181"/>
    </source>
</evidence>
<feature type="compositionally biased region" description="Polar residues" evidence="11">
    <location>
        <begin position="700"/>
        <end position="721"/>
    </location>
</feature>
<evidence type="ECO:0000256" key="10">
    <source>
        <dbReference type="ARBA" id="ARBA00031006"/>
    </source>
</evidence>
<dbReference type="InterPro" id="IPR008991">
    <property type="entry name" value="Translation_prot_SH3-like_sf"/>
</dbReference>
<dbReference type="Pfam" id="PF23290">
    <property type="entry name" value="KOW5_SPT5"/>
    <property type="match status" value="1"/>
</dbReference>
<evidence type="ECO:0000256" key="1">
    <source>
        <dbReference type="ARBA" id="ARBA00004123"/>
    </source>
</evidence>
<feature type="non-terminal residue" evidence="14">
    <location>
        <position position="1"/>
    </location>
</feature>
<dbReference type="GO" id="GO:0032784">
    <property type="term" value="P:regulation of DNA-templated transcription elongation"/>
    <property type="evidence" value="ECO:0007669"/>
    <property type="project" value="InterPro"/>
</dbReference>
<feature type="domain" description="KOW" evidence="13">
    <location>
        <begin position="412"/>
        <end position="439"/>
    </location>
</feature>
<dbReference type="GO" id="GO:0003729">
    <property type="term" value="F:mRNA binding"/>
    <property type="evidence" value="ECO:0007669"/>
    <property type="project" value="TreeGrafter"/>
</dbReference>
<evidence type="ECO:0000313" key="15">
    <source>
        <dbReference type="Proteomes" id="UP000193467"/>
    </source>
</evidence>
<dbReference type="STRING" id="106004.A0A1Y2CWG3"/>
<dbReference type="CDD" id="cd06084">
    <property type="entry name" value="KOW_Spt5_4"/>
    <property type="match status" value="1"/>
</dbReference>
<comment type="function">
    <text evidence="7">The SPT4-SPT5 complex mediates both activation and inhibition of transcription elongation, and plays a role in pre-mRNA processing. This complex seems to be important for the stability of the RNA polymerase II elongation machinery on the chromatin template but not for the inherent ability of this machinery to translocate down the gene.</text>
</comment>
<dbReference type="GO" id="GO:0000785">
    <property type="term" value="C:chromatin"/>
    <property type="evidence" value="ECO:0007669"/>
    <property type="project" value="UniProtKB-ARBA"/>
</dbReference>
<keyword evidence="6" id="KW-0539">Nucleus</keyword>
<gene>
    <name evidence="14" type="ORF">BCR35DRAFT_310723</name>
</gene>
<name>A0A1Y2CWG3_9BASI</name>
<evidence type="ECO:0000256" key="11">
    <source>
        <dbReference type="SAM" id="MobiDB-lite"/>
    </source>
</evidence>
<dbReference type="FunFam" id="2.30.30.30:FF:000018">
    <property type="entry name" value="Transcription elongation factor SPT5"/>
    <property type="match status" value="1"/>
</dbReference>
<dbReference type="EMBL" id="MCGR01000108">
    <property type="protein sequence ID" value="ORY51226.1"/>
    <property type="molecule type" value="Genomic_DNA"/>
</dbReference>
<dbReference type="InterPro" id="IPR041976">
    <property type="entry name" value="KOW_Spt5_3"/>
</dbReference>
<dbReference type="GO" id="GO:0032044">
    <property type="term" value="C:DSIF complex"/>
    <property type="evidence" value="ECO:0007669"/>
    <property type="project" value="TreeGrafter"/>
</dbReference>
<dbReference type="InterPro" id="IPR022581">
    <property type="entry name" value="Spt5_N"/>
</dbReference>
<comment type="caution">
    <text evidence="14">The sequence shown here is derived from an EMBL/GenBank/DDBJ whole genome shotgun (WGS) entry which is preliminary data.</text>
</comment>
<feature type="domain" description="NusG-like N-terminal" evidence="12">
    <location>
        <begin position="123"/>
        <end position="217"/>
    </location>
</feature>
<dbReference type="FunCoup" id="A0A1Y2CWG3">
    <property type="interactions" value="688"/>
</dbReference>
<evidence type="ECO:0000259" key="13">
    <source>
        <dbReference type="SMART" id="SM00739"/>
    </source>
</evidence>
<dbReference type="InterPro" id="IPR036735">
    <property type="entry name" value="NGN_dom_sf"/>
</dbReference>
<proteinExistence type="inferred from homology"/>
<protein>
    <recommendedName>
        <fullName evidence="3">Transcription elongation factor SPT5</fullName>
    </recommendedName>
    <alternativeName>
        <fullName evidence="9 10">Chromatin Elongation factor SPT5</fullName>
    </alternativeName>
    <alternativeName>
        <fullName evidence="4">Transcription elongation factor spt5</fullName>
    </alternativeName>
</protein>
<evidence type="ECO:0000256" key="8">
    <source>
        <dbReference type="ARBA" id="ARBA00025870"/>
    </source>
</evidence>
<dbReference type="PIRSF" id="PIRSF036945">
    <property type="entry name" value="Spt5"/>
    <property type="match status" value="1"/>
</dbReference>
<dbReference type="CDD" id="cd06082">
    <property type="entry name" value="KOW_Spt5_2"/>
    <property type="match status" value="1"/>
</dbReference>
<dbReference type="PANTHER" id="PTHR11125">
    <property type="entry name" value="SUPPRESSOR OF TY 5"/>
    <property type="match status" value="1"/>
</dbReference>
<evidence type="ECO:0000259" key="12">
    <source>
        <dbReference type="SMART" id="SM00738"/>
    </source>
</evidence>
<dbReference type="GO" id="GO:0006368">
    <property type="term" value="P:transcription elongation by RNA polymerase II"/>
    <property type="evidence" value="ECO:0007669"/>
    <property type="project" value="TreeGrafter"/>
</dbReference>
<feature type="region of interest" description="Disordered" evidence="11">
    <location>
        <begin position="1"/>
        <end position="29"/>
    </location>
</feature>
<dbReference type="InterPro" id="IPR041977">
    <property type="entry name" value="KOW_Spt5_4"/>
</dbReference>
<feature type="domain" description="KOW" evidence="13">
    <location>
        <begin position="222"/>
        <end position="249"/>
    </location>
</feature>
<dbReference type="InterPro" id="IPR005100">
    <property type="entry name" value="NGN-domain"/>
</dbReference>